<dbReference type="GO" id="GO:0006897">
    <property type="term" value="P:endocytosis"/>
    <property type="evidence" value="ECO:0007669"/>
    <property type="project" value="InterPro"/>
</dbReference>
<dbReference type="PROSITE" id="PS50945">
    <property type="entry name" value="I_LWEQ"/>
    <property type="match status" value="1"/>
</dbReference>
<evidence type="ECO:0000313" key="4">
    <source>
        <dbReference type="EMBL" id="CAG9102889.1"/>
    </source>
</evidence>
<sequence length="255" mass="26612">MRNSGVIRWIGMKGVWLEQGRRLLAGAGAATSGWSRGGGCWLEQGRRRLAGAGAAAAGWSRGGGCWLVLVQDARQLQGELGDAPARRVLYRRNPQWSDGLISAAKAVVFAAKLLVSSADEAVSPSGSGRSEGVSAAAHEVAGSTAQLVAASRVRSAPASPALARLTQASRHVAAATGAVVAAVRAGSALVTDQEALDTSKLTLTAARRLEMESKVRTLELEAALEAERRRLAALRKRHYQLDTENGGITNGNGKE</sequence>
<reference evidence="4" key="1">
    <citation type="submission" date="2020-11" db="EMBL/GenBank/DDBJ databases">
        <authorList>
            <person name="Whiteford S."/>
        </authorList>
    </citation>
    <scope>NUCLEOTIDE SEQUENCE</scope>
</reference>
<evidence type="ECO:0000256" key="2">
    <source>
        <dbReference type="ARBA" id="ARBA00022490"/>
    </source>
</evidence>
<organism evidence="4 5">
    <name type="scientific">Plutella xylostella</name>
    <name type="common">Diamondback moth</name>
    <name type="synonym">Plutella maculipennis</name>
    <dbReference type="NCBI Taxonomy" id="51655"/>
    <lineage>
        <taxon>Eukaryota</taxon>
        <taxon>Metazoa</taxon>
        <taxon>Ecdysozoa</taxon>
        <taxon>Arthropoda</taxon>
        <taxon>Hexapoda</taxon>
        <taxon>Insecta</taxon>
        <taxon>Pterygota</taxon>
        <taxon>Neoptera</taxon>
        <taxon>Endopterygota</taxon>
        <taxon>Lepidoptera</taxon>
        <taxon>Glossata</taxon>
        <taxon>Ditrysia</taxon>
        <taxon>Yponomeutoidea</taxon>
        <taxon>Plutellidae</taxon>
        <taxon>Plutella</taxon>
    </lineage>
</organism>
<gene>
    <name evidence="4" type="ORF">PLXY2_LOCUS2805</name>
</gene>
<comment type="subcellular location">
    <subcellularLocation>
        <location evidence="1">Cytoplasm</location>
    </subcellularLocation>
</comment>
<dbReference type="SUPFAM" id="SSF109885">
    <property type="entry name" value="I/LWEQ domain"/>
    <property type="match status" value="1"/>
</dbReference>
<dbReference type="Gene3D" id="1.20.1410.10">
    <property type="entry name" value="I/LWEQ domain"/>
    <property type="match status" value="1"/>
</dbReference>
<dbReference type="GO" id="GO:0030136">
    <property type="term" value="C:clathrin-coated vesicle"/>
    <property type="evidence" value="ECO:0007669"/>
    <property type="project" value="TreeGrafter"/>
</dbReference>
<feature type="domain" description="I/LWEQ" evidence="3">
    <location>
        <begin position="69"/>
        <end position="242"/>
    </location>
</feature>
<dbReference type="PANTHER" id="PTHR10407">
    <property type="entry name" value="HUNTINGTIN INTERACTING PROTEIN 1"/>
    <property type="match status" value="1"/>
</dbReference>
<dbReference type="InterPro" id="IPR002558">
    <property type="entry name" value="ILWEQ_dom"/>
</dbReference>
<dbReference type="GO" id="GO:0030864">
    <property type="term" value="C:cortical actin cytoskeleton"/>
    <property type="evidence" value="ECO:0007669"/>
    <property type="project" value="TreeGrafter"/>
</dbReference>
<dbReference type="GO" id="GO:0032051">
    <property type="term" value="F:clathrin light chain binding"/>
    <property type="evidence" value="ECO:0007669"/>
    <property type="project" value="TreeGrafter"/>
</dbReference>
<dbReference type="GO" id="GO:0007015">
    <property type="term" value="P:actin filament organization"/>
    <property type="evidence" value="ECO:0007669"/>
    <property type="project" value="TreeGrafter"/>
</dbReference>
<dbReference type="GO" id="GO:0043325">
    <property type="term" value="F:phosphatidylinositol-3,4-bisphosphate binding"/>
    <property type="evidence" value="ECO:0007669"/>
    <property type="project" value="TreeGrafter"/>
</dbReference>
<name>A0A8S4DPE1_PLUXY</name>
<dbReference type="GO" id="GO:0048268">
    <property type="term" value="P:clathrin coat assembly"/>
    <property type="evidence" value="ECO:0007669"/>
    <property type="project" value="TreeGrafter"/>
</dbReference>
<dbReference type="SMART" id="SM00307">
    <property type="entry name" value="ILWEQ"/>
    <property type="match status" value="1"/>
</dbReference>
<comment type="caution">
    <text evidence="4">The sequence shown here is derived from an EMBL/GenBank/DDBJ whole genome shotgun (WGS) entry which is preliminary data.</text>
</comment>
<dbReference type="EMBL" id="CAJHNJ030000007">
    <property type="protein sequence ID" value="CAG9102889.1"/>
    <property type="molecule type" value="Genomic_DNA"/>
</dbReference>
<dbReference type="AlphaFoldDB" id="A0A8S4DPE1"/>
<keyword evidence="2" id="KW-0963">Cytoplasm</keyword>
<dbReference type="GO" id="GO:0051015">
    <property type="term" value="F:actin filament binding"/>
    <property type="evidence" value="ECO:0007669"/>
    <property type="project" value="TreeGrafter"/>
</dbReference>
<proteinExistence type="predicted"/>
<dbReference type="InterPro" id="IPR035964">
    <property type="entry name" value="I/LWEQ_dom_sf"/>
</dbReference>
<evidence type="ECO:0000313" key="5">
    <source>
        <dbReference type="Proteomes" id="UP000653454"/>
    </source>
</evidence>
<dbReference type="GO" id="GO:0080025">
    <property type="term" value="F:phosphatidylinositol-3,5-bisphosphate binding"/>
    <property type="evidence" value="ECO:0007669"/>
    <property type="project" value="TreeGrafter"/>
</dbReference>
<evidence type="ECO:0000256" key="1">
    <source>
        <dbReference type="ARBA" id="ARBA00004496"/>
    </source>
</evidence>
<keyword evidence="5" id="KW-1185">Reference proteome</keyword>
<dbReference type="GO" id="GO:0035615">
    <property type="term" value="F:clathrin adaptor activity"/>
    <property type="evidence" value="ECO:0007669"/>
    <property type="project" value="TreeGrafter"/>
</dbReference>
<evidence type="ECO:0000259" key="3">
    <source>
        <dbReference type="PROSITE" id="PS50945"/>
    </source>
</evidence>
<dbReference type="PANTHER" id="PTHR10407:SF15">
    <property type="entry name" value="HUNTINGTIN INTERACTING PROTEIN 1"/>
    <property type="match status" value="1"/>
</dbReference>
<dbReference type="InterPro" id="IPR030224">
    <property type="entry name" value="Sla2_fam"/>
</dbReference>
<protein>
    <submittedName>
        <fullName evidence="4">(diamondback moth) hypothetical protein</fullName>
    </submittedName>
</protein>
<accession>A0A8S4DPE1</accession>
<dbReference type="Pfam" id="PF01608">
    <property type="entry name" value="I_LWEQ"/>
    <property type="match status" value="1"/>
</dbReference>
<dbReference type="Proteomes" id="UP000653454">
    <property type="component" value="Unassembled WGS sequence"/>
</dbReference>